<dbReference type="RefSeq" id="WP_203791250.1">
    <property type="nucleotide sequence ID" value="NZ_BOMV01000123.1"/>
</dbReference>
<gene>
    <name evidence="2" type="ORF">Ari01nite_96400</name>
</gene>
<keyword evidence="3" id="KW-1185">Reference proteome</keyword>
<keyword evidence="1" id="KW-1133">Transmembrane helix</keyword>
<feature type="transmembrane region" description="Helical" evidence="1">
    <location>
        <begin position="182"/>
        <end position="203"/>
    </location>
</feature>
<dbReference type="AlphaFoldDB" id="A0A919KB14"/>
<proteinExistence type="predicted"/>
<reference evidence="2" key="1">
    <citation type="submission" date="2021-01" db="EMBL/GenBank/DDBJ databases">
        <title>Whole genome shotgun sequence of Actinoplanes rishiriensis NBRC 108556.</title>
        <authorList>
            <person name="Komaki H."/>
            <person name="Tamura T."/>
        </authorList>
    </citation>
    <scope>NUCLEOTIDE SEQUENCE</scope>
    <source>
        <strain evidence="2">NBRC 108556</strain>
    </source>
</reference>
<sequence length="206" mass="21551">MDEKTWARAGAASGFAMVALAAAASVFERTPVTPADYAANRTALLTQSMLFLAGGAAGLWFLGSLRMHLSRAEGGFGRVSGVAFGAGTAWVALNMLAQAFQVGTARDAAEAVPVMSINTMNAVFTVANLPLVVMLLAVAVVSLRHRAFPPWLGWLAAVSAGAQTLLWMATVVESGPLAANGWLSLALYPFFVLWLLPATAIMVRQA</sequence>
<comment type="caution">
    <text evidence="2">The sequence shown here is derived from an EMBL/GenBank/DDBJ whole genome shotgun (WGS) entry which is preliminary data.</text>
</comment>
<keyword evidence="1" id="KW-0472">Membrane</keyword>
<evidence type="ECO:0000256" key="1">
    <source>
        <dbReference type="SAM" id="Phobius"/>
    </source>
</evidence>
<feature type="transmembrane region" description="Helical" evidence="1">
    <location>
        <begin position="120"/>
        <end position="139"/>
    </location>
</feature>
<accession>A0A919KB14</accession>
<evidence type="ECO:0008006" key="4">
    <source>
        <dbReference type="Google" id="ProtNLM"/>
    </source>
</evidence>
<feature type="transmembrane region" description="Helical" evidence="1">
    <location>
        <begin position="151"/>
        <end position="170"/>
    </location>
</feature>
<evidence type="ECO:0000313" key="3">
    <source>
        <dbReference type="Proteomes" id="UP000636960"/>
    </source>
</evidence>
<feature type="transmembrane region" description="Helical" evidence="1">
    <location>
        <begin position="48"/>
        <end position="67"/>
    </location>
</feature>
<protein>
    <recommendedName>
        <fullName evidence="4">DUF4386 family protein</fullName>
    </recommendedName>
</protein>
<dbReference type="Proteomes" id="UP000636960">
    <property type="component" value="Unassembled WGS sequence"/>
</dbReference>
<evidence type="ECO:0000313" key="2">
    <source>
        <dbReference type="EMBL" id="GIF02176.1"/>
    </source>
</evidence>
<dbReference type="EMBL" id="BOMV01000123">
    <property type="protein sequence ID" value="GIF02176.1"/>
    <property type="molecule type" value="Genomic_DNA"/>
</dbReference>
<feature type="transmembrane region" description="Helical" evidence="1">
    <location>
        <begin position="79"/>
        <end position="100"/>
    </location>
</feature>
<organism evidence="2 3">
    <name type="scientific">Paractinoplanes rishiriensis</name>
    <dbReference type="NCBI Taxonomy" id="1050105"/>
    <lineage>
        <taxon>Bacteria</taxon>
        <taxon>Bacillati</taxon>
        <taxon>Actinomycetota</taxon>
        <taxon>Actinomycetes</taxon>
        <taxon>Micromonosporales</taxon>
        <taxon>Micromonosporaceae</taxon>
        <taxon>Paractinoplanes</taxon>
    </lineage>
</organism>
<name>A0A919KB14_9ACTN</name>
<keyword evidence="1" id="KW-0812">Transmembrane</keyword>